<keyword evidence="2" id="KW-1133">Transmembrane helix</keyword>
<dbReference type="GO" id="GO:0004190">
    <property type="term" value="F:aspartic-type endopeptidase activity"/>
    <property type="evidence" value="ECO:0007669"/>
    <property type="project" value="InterPro"/>
</dbReference>
<proteinExistence type="inferred from homology"/>
<feature type="transmembrane region" description="Helical" evidence="2">
    <location>
        <begin position="21"/>
        <end position="43"/>
    </location>
</feature>
<feature type="transmembrane region" description="Helical" evidence="2">
    <location>
        <begin position="117"/>
        <end position="144"/>
    </location>
</feature>
<dbReference type="Proteomes" id="UP001139103">
    <property type="component" value="Unassembled WGS sequence"/>
</dbReference>
<dbReference type="EMBL" id="JAJKFT010000004">
    <property type="protein sequence ID" value="MCC9628635.1"/>
    <property type="molecule type" value="Genomic_DNA"/>
</dbReference>
<reference evidence="4" key="1">
    <citation type="submission" date="2021-11" db="EMBL/GenBank/DDBJ databases">
        <title>Genome sequence.</title>
        <authorList>
            <person name="Sun Q."/>
        </authorList>
    </citation>
    <scope>NUCLEOTIDE SEQUENCE</scope>
    <source>
        <strain evidence="4">JC732</strain>
    </source>
</reference>
<gene>
    <name evidence="4" type="ORF">LOC68_09515</name>
</gene>
<feature type="domain" description="Prepilin type IV endopeptidase peptidase" evidence="3">
    <location>
        <begin position="56"/>
        <end position="181"/>
    </location>
</feature>
<keyword evidence="5" id="KW-1185">Reference proteome</keyword>
<feature type="transmembrane region" description="Helical" evidence="2">
    <location>
        <begin position="78"/>
        <end position="97"/>
    </location>
</feature>
<evidence type="ECO:0000259" key="3">
    <source>
        <dbReference type="Pfam" id="PF01478"/>
    </source>
</evidence>
<feature type="transmembrane region" description="Helical" evidence="2">
    <location>
        <begin position="49"/>
        <end position="66"/>
    </location>
</feature>
<comment type="similarity">
    <text evidence="1">Belongs to the peptidase A24 family.</text>
</comment>
<keyword evidence="2" id="KW-0472">Membrane</keyword>
<evidence type="ECO:0000256" key="1">
    <source>
        <dbReference type="ARBA" id="ARBA00005801"/>
    </source>
</evidence>
<feature type="transmembrane region" description="Helical" evidence="2">
    <location>
        <begin position="226"/>
        <end position="244"/>
    </location>
</feature>
<comment type="caution">
    <text evidence="4">The sequence shown here is derived from an EMBL/GenBank/DDBJ whole genome shotgun (WGS) entry which is preliminary data.</text>
</comment>
<protein>
    <submittedName>
        <fullName evidence="4">A24 family peptidase</fullName>
    </submittedName>
</protein>
<dbReference type="Gene3D" id="1.20.120.1220">
    <property type="match status" value="1"/>
</dbReference>
<dbReference type="PANTHER" id="PTHR30487:SF0">
    <property type="entry name" value="PREPILIN LEADER PEPTIDASE_N-METHYLTRANSFERASE-RELATED"/>
    <property type="match status" value="1"/>
</dbReference>
<evidence type="ECO:0000256" key="2">
    <source>
        <dbReference type="SAM" id="Phobius"/>
    </source>
</evidence>
<evidence type="ECO:0000313" key="4">
    <source>
        <dbReference type="EMBL" id="MCC9628635.1"/>
    </source>
</evidence>
<keyword evidence="2" id="KW-0812">Transmembrane</keyword>
<dbReference type="AlphaFoldDB" id="A0A9X1MLW6"/>
<accession>A0A9X1MLW6</accession>
<name>A0A9X1MLW6_9BACT</name>
<dbReference type="InterPro" id="IPR000045">
    <property type="entry name" value="Prepilin_IV_endopep_pep"/>
</dbReference>
<evidence type="ECO:0000313" key="5">
    <source>
        <dbReference type="Proteomes" id="UP001139103"/>
    </source>
</evidence>
<organism evidence="4 5">
    <name type="scientific">Blastopirellula sediminis</name>
    <dbReference type="NCBI Taxonomy" id="2894196"/>
    <lineage>
        <taxon>Bacteria</taxon>
        <taxon>Pseudomonadati</taxon>
        <taxon>Planctomycetota</taxon>
        <taxon>Planctomycetia</taxon>
        <taxon>Pirellulales</taxon>
        <taxon>Pirellulaceae</taxon>
        <taxon>Blastopirellula</taxon>
    </lineage>
</organism>
<dbReference type="GO" id="GO:0006465">
    <property type="term" value="P:signal peptide processing"/>
    <property type="evidence" value="ECO:0007669"/>
    <property type="project" value="TreeGrafter"/>
</dbReference>
<dbReference type="InterPro" id="IPR050882">
    <property type="entry name" value="Prepilin_peptidase/N-MTase"/>
</dbReference>
<dbReference type="GO" id="GO:0005886">
    <property type="term" value="C:plasma membrane"/>
    <property type="evidence" value="ECO:0007669"/>
    <property type="project" value="TreeGrafter"/>
</dbReference>
<dbReference type="PANTHER" id="PTHR30487">
    <property type="entry name" value="TYPE 4 PREPILIN-LIKE PROTEINS LEADER PEPTIDE-PROCESSING ENZYME"/>
    <property type="match status" value="1"/>
</dbReference>
<feature type="transmembrane region" description="Helical" evidence="2">
    <location>
        <begin position="165"/>
        <end position="187"/>
    </location>
</feature>
<dbReference type="Pfam" id="PF01478">
    <property type="entry name" value="Peptidase_A24"/>
    <property type="match status" value="1"/>
</dbReference>
<sequence>MSSETANAANDLPERSNRLATLWRIGWLLPAVALAVAATLTLVPLQGGWKTGGGLMLLIAVAIAAFTDIRQRRIYNWLTYPLFLWALGLNLVASIGWPQEGTAAFAFTEAIPVGPAALGAIGIGQSLSGAATCFTILLVAYLLSGGGAGDVKIAACIGACLGMRAGLFALITCYLAAAAVCVVWSMWKHGPVKIGVGFARKAAAILIPGFVAPPDQDQTLLLEKPVPLGPFFALGSIVALSGVIS</sequence>
<dbReference type="RefSeq" id="WP_230218057.1">
    <property type="nucleotide sequence ID" value="NZ_JAJKFT010000004.1"/>
</dbReference>